<dbReference type="EMBL" id="DQVM01000012">
    <property type="protein sequence ID" value="HIQ29043.1"/>
    <property type="molecule type" value="Genomic_DNA"/>
</dbReference>
<keyword evidence="3" id="KW-0274">FAD</keyword>
<evidence type="ECO:0000256" key="5">
    <source>
        <dbReference type="ARBA" id="ARBA00023098"/>
    </source>
</evidence>
<dbReference type="PANTHER" id="PTHR42685">
    <property type="entry name" value="GERANYLGERANYL DIPHOSPHATE REDUCTASE"/>
    <property type="match status" value="1"/>
</dbReference>
<dbReference type="NCBIfam" id="TIGR02032">
    <property type="entry name" value="GG-red-SF"/>
    <property type="match status" value="1"/>
</dbReference>
<dbReference type="AlphaFoldDB" id="A0A833A2Q0"/>
<evidence type="ECO:0000313" key="9">
    <source>
        <dbReference type="EMBL" id="HIQ29043.1"/>
    </source>
</evidence>
<evidence type="ECO:0000259" key="8">
    <source>
        <dbReference type="Pfam" id="PF22578"/>
    </source>
</evidence>
<dbReference type="GO" id="GO:0008654">
    <property type="term" value="P:phospholipid biosynthetic process"/>
    <property type="evidence" value="ECO:0007669"/>
    <property type="project" value="UniProtKB-KW"/>
</dbReference>
<dbReference type="InterPro" id="IPR011777">
    <property type="entry name" value="Geranylgeranyl_Rdtase_fam"/>
</dbReference>
<proteinExistence type="predicted"/>
<organism evidence="9 10">
    <name type="scientific">Caldiarchaeum subterraneum</name>
    <dbReference type="NCBI Taxonomy" id="311458"/>
    <lineage>
        <taxon>Archaea</taxon>
        <taxon>Nitrososphaerota</taxon>
        <taxon>Candidatus Caldarchaeales</taxon>
        <taxon>Candidatus Caldarchaeaceae</taxon>
        <taxon>Candidatus Caldarchaeum</taxon>
    </lineage>
</organism>
<dbReference type="PANTHER" id="PTHR42685:SF18">
    <property type="entry name" value="DIGERANYLGERANYLGLYCEROPHOSPHOLIPID REDUCTASE"/>
    <property type="match status" value="1"/>
</dbReference>
<dbReference type="PRINTS" id="PR00420">
    <property type="entry name" value="RNGMNOXGNASE"/>
</dbReference>
<keyword evidence="6" id="KW-0594">Phospholipid biosynthesis</keyword>
<keyword evidence="5" id="KW-0443">Lipid metabolism</keyword>
<feature type="domain" description="Digeranylgeranylglycerophospholipid reductase catalytic" evidence="8">
    <location>
        <begin position="168"/>
        <end position="245"/>
    </location>
</feature>
<evidence type="ECO:0000256" key="7">
    <source>
        <dbReference type="ARBA" id="ARBA00023264"/>
    </source>
</evidence>
<dbReference type="InterPro" id="IPR036188">
    <property type="entry name" value="FAD/NAD-bd_sf"/>
</dbReference>
<evidence type="ECO:0000256" key="3">
    <source>
        <dbReference type="ARBA" id="ARBA00022827"/>
    </source>
</evidence>
<reference evidence="9" key="1">
    <citation type="journal article" date="2020" name="ISME J.">
        <title>Gammaproteobacteria mediating utilization of methyl-, sulfur- and petroleum organic compounds in deep ocean hydrothermal plumes.</title>
        <authorList>
            <person name="Zhou Z."/>
            <person name="Liu Y."/>
            <person name="Pan J."/>
            <person name="Cron B.R."/>
            <person name="Toner B.M."/>
            <person name="Anantharaman K."/>
            <person name="Breier J.A."/>
            <person name="Dick G.J."/>
            <person name="Li M."/>
        </authorList>
    </citation>
    <scope>NUCLEOTIDE SEQUENCE</scope>
    <source>
        <strain evidence="9">SZUA-1515</strain>
    </source>
</reference>
<accession>A0A833A2Q0</accession>
<dbReference type="Gene3D" id="3.50.50.60">
    <property type="entry name" value="FAD/NAD(P)-binding domain"/>
    <property type="match status" value="1"/>
</dbReference>
<keyword evidence="4" id="KW-0560">Oxidoreductase</keyword>
<keyword evidence="2" id="KW-0285">Flavoprotein</keyword>
<evidence type="ECO:0000256" key="2">
    <source>
        <dbReference type="ARBA" id="ARBA00022630"/>
    </source>
</evidence>
<dbReference type="InterPro" id="IPR054715">
    <property type="entry name" value="GGR_cat"/>
</dbReference>
<evidence type="ECO:0000313" key="10">
    <source>
        <dbReference type="Proteomes" id="UP000608579"/>
    </source>
</evidence>
<keyword evidence="7" id="KW-1208">Phospholipid metabolism</keyword>
<dbReference type="Proteomes" id="UP000608579">
    <property type="component" value="Unassembled WGS sequence"/>
</dbReference>
<sequence>MTGDNDYDVIVVGAGPAGVSAAKAAAEAGARVLLFEKHPTIMANKPCGEACSQETLKTAGVDPSPRIVMREAYAIVYSPSMIAVEINMIGYNINKSHFIQEIAAQAAEAGADIHVKEEVLNVSREGPGMRVKTRQGEYVAKVVIGSDGYNSTVARCIGVTEKSEPIPTVQYIMANCRLKYPDAVRFYLGNKVAPKGYAWIFPRSEKLAEVGIGVRGAPAKEYLDVFVKRFSDELGSAKIIDYRGAPVPIGGMISECVFDNVILIGDAAGHVIPLTGAGIHSSVSAGLAAGKVAAEAAADGDASRQRLSRFYELYQPWVERIRKSLKAMRAVENLSDEDLDTLAKLLRADDILDLANGINLTKVAKKLMSHPIFAMKLAKALM</sequence>
<comment type="caution">
    <text evidence="9">The sequence shown here is derived from an EMBL/GenBank/DDBJ whole genome shotgun (WGS) entry which is preliminary data.</text>
</comment>
<dbReference type="Pfam" id="PF12831">
    <property type="entry name" value="FAD_oxidored"/>
    <property type="match status" value="1"/>
</dbReference>
<dbReference type="Pfam" id="PF22578">
    <property type="entry name" value="GGR_cat"/>
    <property type="match status" value="1"/>
</dbReference>
<evidence type="ECO:0000256" key="4">
    <source>
        <dbReference type="ARBA" id="ARBA00023002"/>
    </source>
</evidence>
<name>A0A833A2Q0_CALS0</name>
<gene>
    <name evidence="9" type="ORF">EYH45_00600</name>
</gene>
<dbReference type="InterPro" id="IPR050407">
    <property type="entry name" value="Geranylgeranyl_reductase"/>
</dbReference>
<evidence type="ECO:0000256" key="6">
    <source>
        <dbReference type="ARBA" id="ARBA00023209"/>
    </source>
</evidence>
<protein>
    <submittedName>
        <fullName evidence="9">NAD(P)/FAD-dependent oxidoreductase</fullName>
    </submittedName>
</protein>
<dbReference type="GO" id="GO:0016628">
    <property type="term" value="F:oxidoreductase activity, acting on the CH-CH group of donors, NAD or NADP as acceptor"/>
    <property type="evidence" value="ECO:0007669"/>
    <property type="project" value="InterPro"/>
</dbReference>
<evidence type="ECO:0000256" key="1">
    <source>
        <dbReference type="ARBA" id="ARBA00022516"/>
    </source>
</evidence>
<keyword evidence="1" id="KW-0444">Lipid biosynthesis</keyword>
<dbReference type="SUPFAM" id="SSF51905">
    <property type="entry name" value="FAD/NAD(P)-binding domain"/>
    <property type="match status" value="1"/>
</dbReference>